<reference evidence="2" key="1">
    <citation type="submission" date="2021-07" db="EMBL/GenBank/DDBJ databases">
        <title>Zhongshania sp. CAU 1632 isolated from seawater.</title>
        <authorList>
            <person name="Kim W."/>
        </authorList>
    </citation>
    <scope>NUCLEOTIDE SEQUENCE</scope>
    <source>
        <strain evidence="2">CAU 1632</strain>
    </source>
</reference>
<organism evidence="2 3">
    <name type="scientific">Zhongshania aquimaris</name>
    <dbReference type="NCBI Taxonomy" id="2857107"/>
    <lineage>
        <taxon>Bacteria</taxon>
        <taxon>Pseudomonadati</taxon>
        <taxon>Pseudomonadota</taxon>
        <taxon>Gammaproteobacteria</taxon>
        <taxon>Cellvibrionales</taxon>
        <taxon>Spongiibacteraceae</taxon>
        <taxon>Zhongshania</taxon>
    </lineage>
</organism>
<keyword evidence="3" id="KW-1185">Reference proteome</keyword>
<evidence type="ECO:0000313" key="2">
    <source>
        <dbReference type="EMBL" id="MBW2940239.1"/>
    </source>
</evidence>
<dbReference type="PIRSF" id="PIRSF004649">
    <property type="entry name" value="MlaC"/>
    <property type="match status" value="1"/>
</dbReference>
<dbReference type="Pfam" id="PF05494">
    <property type="entry name" value="MlaC"/>
    <property type="match status" value="1"/>
</dbReference>
<name>A0ABS6VPI8_9GAMM</name>
<dbReference type="InterPro" id="IPR008869">
    <property type="entry name" value="MlaC/ttg2D"/>
</dbReference>
<protein>
    <submittedName>
        <fullName evidence="2">ABC transporter substrate-binding protein</fullName>
    </submittedName>
</protein>
<dbReference type="EMBL" id="JAHWDQ010000001">
    <property type="protein sequence ID" value="MBW2940239.1"/>
    <property type="molecule type" value="Genomic_DNA"/>
</dbReference>
<proteinExistence type="predicted"/>
<comment type="caution">
    <text evidence="2">The sequence shown here is derived from an EMBL/GenBank/DDBJ whole genome shotgun (WGS) entry which is preliminary data.</text>
</comment>
<dbReference type="PANTHER" id="PTHR36573:SF1">
    <property type="entry name" value="INTERMEMBRANE PHOSPHOLIPID TRANSPORT SYSTEM BINDING PROTEIN MLAC"/>
    <property type="match status" value="1"/>
</dbReference>
<feature type="signal peptide" evidence="1">
    <location>
        <begin position="1"/>
        <end position="21"/>
    </location>
</feature>
<dbReference type="Proteomes" id="UP001166291">
    <property type="component" value="Unassembled WGS sequence"/>
</dbReference>
<dbReference type="RefSeq" id="WP_219042452.1">
    <property type="nucleotide sequence ID" value="NZ_JAHWDQ010000001.1"/>
</dbReference>
<keyword evidence="1" id="KW-0732">Signal</keyword>
<gene>
    <name evidence="2" type="ORF">KXJ70_05605</name>
</gene>
<accession>A0ABS6VPI8</accession>
<sequence length="223" mass="25238">MCKKIVVALFMVFGLFSPSFAADKGPYEVVADTTQELVKVIEDARGYIDTDPQRFTNEVRRIMDEVVDFQSFARGIMGKYGSRGYYESLKTEAERAQFRERVIRFTDSFKDGLINTYSKGLLGFNGNRIEVLPLADDVDLSGSVGVRQDIYGERAKPYQVVYTLRQGSDGVWKLRNVIIEGLNLGRIYQNQFNAAVKQYNGDIDKVIANWTVAPQEVMEKAAE</sequence>
<evidence type="ECO:0000256" key="1">
    <source>
        <dbReference type="SAM" id="SignalP"/>
    </source>
</evidence>
<feature type="chain" id="PRO_5046584466" evidence="1">
    <location>
        <begin position="22"/>
        <end position="223"/>
    </location>
</feature>
<evidence type="ECO:0000313" key="3">
    <source>
        <dbReference type="Proteomes" id="UP001166291"/>
    </source>
</evidence>
<dbReference type="PANTHER" id="PTHR36573">
    <property type="entry name" value="INTERMEMBRANE PHOSPHOLIPID TRANSPORT SYSTEM BINDING PROTEIN MLAC"/>
    <property type="match status" value="1"/>
</dbReference>